<keyword evidence="2" id="KW-1185">Reference proteome</keyword>
<dbReference type="EMBL" id="JABSNM010000014">
    <property type="protein sequence ID" value="NRT57326.1"/>
    <property type="molecule type" value="Genomic_DNA"/>
</dbReference>
<organism evidence="1 2">
    <name type="scientific">Sphaerotilus uruguayifluvii</name>
    <dbReference type="NCBI Taxonomy" id="2735897"/>
    <lineage>
        <taxon>Bacteria</taxon>
        <taxon>Pseudomonadati</taxon>
        <taxon>Pseudomonadota</taxon>
        <taxon>Betaproteobacteria</taxon>
        <taxon>Burkholderiales</taxon>
        <taxon>Sphaerotilaceae</taxon>
        <taxon>Sphaerotilus</taxon>
    </lineage>
</organism>
<name>A0ABX2G4S4_9BURK</name>
<evidence type="ECO:0000313" key="2">
    <source>
        <dbReference type="Proteomes" id="UP001516061"/>
    </source>
</evidence>
<gene>
    <name evidence="1" type="ORF">HNQ01_003081</name>
</gene>
<reference evidence="1 2" key="1">
    <citation type="submission" date="2020-05" db="EMBL/GenBank/DDBJ databases">
        <title>Genomic Encyclopedia of Type Strains, Phase IV (KMG-V): Genome sequencing to study the core and pangenomes of soil and plant-associated prokaryotes.</title>
        <authorList>
            <person name="Whitman W."/>
        </authorList>
    </citation>
    <scope>NUCLEOTIDE SEQUENCE [LARGE SCALE GENOMIC DNA]</scope>
    <source>
        <strain evidence="1 2">C29</strain>
    </source>
</reference>
<sequence length="254" mass="28207">MAAESLYQGRSIVDTAAAAAALGAPWYVVSAGLGLIRHDQPVPAYECTVAAGTDLDRRLRAVGCHVPQWWNALTETSPAPLSRLIAKAPTLLALPSGYLRLVQDDLAQVTPARARSLRIFTSAAGVQCLPRHLQGCVMPYDDRLESVRGYAGTRSDFAQRALRHFVEVLQATEMPLEESHETVAASLAHRRRRHRATGQRMTDDEILKVLEAQWTRHSGSSTKLLRYLRDEARISCEQKRFSRLWQGLSAQLRA</sequence>
<comment type="caution">
    <text evidence="1">The sequence shown here is derived from an EMBL/GenBank/DDBJ whole genome shotgun (WGS) entry which is preliminary data.</text>
</comment>
<accession>A0ABX2G4S4</accession>
<dbReference type="Proteomes" id="UP001516061">
    <property type="component" value="Unassembled WGS sequence"/>
</dbReference>
<proteinExistence type="predicted"/>
<protein>
    <submittedName>
        <fullName evidence="1">Uncharacterized protein</fullName>
    </submittedName>
</protein>
<evidence type="ECO:0000313" key="1">
    <source>
        <dbReference type="EMBL" id="NRT57326.1"/>
    </source>
</evidence>
<dbReference type="RefSeq" id="WP_173806298.1">
    <property type="nucleotide sequence ID" value="NZ_JABSNM010000014.1"/>
</dbReference>